<evidence type="ECO:0000313" key="4">
    <source>
        <dbReference type="Proteomes" id="UP000319818"/>
    </source>
</evidence>
<feature type="region of interest" description="Disordered" evidence="2">
    <location>
        <begin position="91"/>
        <end position="122"/>
    </location>
</feature>
<proteinExistence type="inferred from homology"/>
<comment type="caution">
    <text evidence="3">The sequence shown here is derived from an EMBL/GenBank/DDBJ whole genome shotgun (WGS) entry which is preliminary data.</text>
</comment>
<evidence type="ECO:0000256" key="1">
    <source>
        <dbReference type="ARBA" id="ARBA00006313"/>
    </source>
</evidence>
<protein>
    <submittedName>
        <fullName evidence="3">MmoB/DmpM family protein</fullName>
    </submittedName>
</protein>
<dbReference type="Pfam" id="PF02406">
    <property type="entry name" value="MmoB_DmpM"/>
    <property type="match status" value="1"/>
</dbReference>
<dbReference type="EMBL" id="VFPH01000003">
    <property type="protein sequence ID" value="TQM35290.1"/>
    <property type="molecule type" value="Genomic_DNA"/>
</dbReference>
<comment type="similarity">
    <text evidence="1">Belongs to the TmoD/XamoD family.</text>
</comment>
<dbReference type="AlphaFoldDB" id="A0A543FN53"/>
<name>A0A543FN53_9PSEU</name>
<dbReference type="Proteomes" id="UP000319818">
    <property type="component" value="Unassembled WGS sequence"/>
</dbReference>
<dbReference type="GO" id="GO:0004497">
    <property type="term" value="F:monooxygenase activity"/>
    <property type="evidence" value="ECO:0007669"/>
    <property type="project" value="InterPro"/>
</dbReference>
<dbReference type="RefSeq" id="WP_170225959.1">
    <property type="nucleotide sequence ID" value="NZ_VFPH01000003.1"/>
</dbReference>
<gene>
    <name evidence="3" type="ORF">FB388_6718</name>
</gene>
<organism evidence="3 4">
    <name type="scientific">Pseudonocardia cypriaca</name>
    <dbReference type="NCBI Taxonomy" id="882449"/>
    <lineage>
        <taxon>Bacteria</taxon>
        <taxon>Bacillati</taxon>
        <taxon>Actinomycetota</taxon>
        <taxon>Actinomycetes</taxon>
        <taxon>Pseudonocardiales</taxon>
        <taxon>Pseudonocardiaceae</taxon>
        <taxon>Pseudonocardia</taxon>
    </lineage>
</organism>
<dbReference type="SUPFAM" id="SSF56029">
    <property type="entry name" value="Monooxygenase (hydroxylase) regulatory protein"/>
    <property type="match status" value="1"/>
</dbReference>
<accession>A0A543FN53</accession>
<evidence type="ECO:0000313" key="3">
    <source>
        <dbReference type="EMBL" id="TQM35290.1"/>
    </source>
</evidence>
<sequence>MGNLVGPALSAAGGRVDLVVSAIRDDNPAAPVQVVDCGSHVYVLAPRCLLATERSLRWHLGPRFGLCALEAIVVSSVGLMRRTAEAITWAPDPAIPGGWTDPGEVVGDPTGTTSTSLRSASV</sequence>
<dbReference type="InterPro" id="IPR036889">
    <property type="entry name" value="mOase_MmoB_DmpM_sf"/>
</dbReference>
<keyword evidence="4" id="KW-1185">Reference proteome</keyword>
<dbReference type="Gene3D" id="3.90.56.10">
    <property type="entry name" value="Monooxygenase component MmoB/DmpM"/>
    <property type="match status" value="1"/>
</dbReference>
<dbReference type="InterPro" id="IPR003454">
    <property type="entry name" value="MOase_MmoB_DmpM"/>
</dbReference>
<feature type="compositionally biased region" description="Polar residues" evidence="2">
    <location>
        <begin position="110"/>
        <end position="122"/>
    </location>
</feature>
<reference evidence="3 4" key="1">
    <citation type="submission" date="2019-06" db="EMBL/GenBank/DDBJ databases">
        <title>Sequencing the genomes of 1000 actinobacteria strains.</title>
        <authorList>
            <person name="Klenk H.-P."/>
        </authorList>
    </citation>
    <scope>NUCLEOTIDE SEQUENCE [LARGE SCALE GENOMIC DNA]</scope>
    <source>
        <strain evidence="3 4">DSM 45511</strain>
    </source>
</reference>
<evidence type="ECO:0000256" key="2">
    <source>
        <dbReference type="SAM" id="MobiDB-lite"/>
    </source>
</evidence>